<evidence type="ECO:0000256" key="1">
    <source>
        <dbReference type="ARBA" id="ARBA00004141"/>
    </source>
</evidence>
<evidence type="ECO:0000256" key="3">
    <source>
        <dbReference type="RuleBase" id="RU000687"/>
    </source>
</evidence>
<keyword evidence="2" id="KW-0472">Membrane</keyword>
<dbReference type="Proteomes" id="UP000095287">
    <property type="component" value="Unplaced"/>
</dbReference>
<keyword evidence="5" id="KW-1185">Reference proteome</keyword>
<sequence>MHLPLYSSRLDYLLIGMFRKRNSTTPNQRPECREVGTLRGPHFNRSTYTFTHKSTSWARRRSGRALSSTRLPLSGGDASIERAQTEAGLRVEKRLSDPALYKRTECGMLYSIQSVLLQLFLSASAGNSSCSTTNETKAQDLAHILMHNYSRNALPDPSPVEVVVEITIQDISDISAITGTFVIDFWISAIWLDSRLQFETIDPCRKNLSLDHDMEPKLWSPNVCIVNSKATKVHDSPKPNILLMIFPNGTTWLNYRIRSEAPCEMDLRNFPLDTLRCNLILESYSFNAAEVTLEWLTWSPSKWIGDMAVVPTVSSLYNRFLGKHLIIVITSIDLHLLWTELR</sequence>
<evidence type="ECO:0000313" key="6">
    <source>
        <dbReference type="WBParaSite" id="L893_g14530.t1"/>
    </source>
</evidence>
<dbReference type="InterPro" id="IPR018000">
    <property type="entry name" value="Neurotransmitter_ion_chnl_CS"/>
</dbReference>
<evidence type="ECO:0000256" key="2">
    <source>
        <dbReference type="ARBA" id="ARBA00023136"/>
    </source>
</evidence>
<dbReference type="GO" id="GO:0004888">
    <property type="term" value="F:transmembrane signaling receptor activity"/>
    <property type="evidence" value="ECO:0007669"/>
    <property type="project" value="InterPro"/>
</dbReference>
<dbReference type="Pfam" id="PF02931">
    <property type="entry name" value="Neur_chan_LBD"/>
    <property type="match status" value="1"/>
</dbReference>
<dbReference type="GO" id="GO:0005230">
    <property type="term" value="F:extracellular ligand-gated monoatomic ion channel activity"/>
    <property type="evidence" value="ECO:0007669"/>
    <property type="project" value="InterPro"/>
</dbReference>
<feature type="domain" description="Neurotransmitter-gated ion-channel ligand-binding" evidence="4">
    <location>
        <begin position="140"/>
        <end position="300"/>
    </location>
</feature>
<dbReference type="Gene3D" id="2.70.170.10">
    <property type="entry name" value="Neurotransmitter-gated ion-channel ligand-binding domain"/>
    <property type="match status" value="1"/>
</dbReference>
<dbReference type="PANTHER" id="PTHR18945">
    <property type="entry name" value="NEUROTRANSMITTER GATED ION CHANNEL"/>
    <property type="match status" value="1"/>
</dbReference>
<dbReference type="AlphaFoldDB" id="A0A1I7YAZ9"/>
<keyword evidence="3" id="KW-0406">Ion transport</keyword>
<dbReference type="InterPro" id="IPR036734">
    <property type="entry name" value="Neur_chan_lig-bd_sf"/>
</dbReference>
<dbReference type="CDD" id="cd18990">
    <property type="entry name" value="LGIC_ECD_GABAAR"/>
    <property type="match status" value="1"/>
</dbReference>
<name>A0A1I7YAZ9_9BILA</name>
<comment type="similarity">
    <text evidence="3">Belongs to the ligand-gated ion channel (TC 1.A.9) family.</text>
</comment>
<protein>
    <submittedName>
        <fullName evidence="6">Neur_chan_LBD domain-containing protein</fullName>
    </submittedName>
</protein>
<dbReference type="WBParaSite" id="L893_g14530.t1">
    <property type="protein sequence ID" value="L893_g14530.t1"/>
    <property type="gene ID" value="L893_g14530"/>
</dbReference>
<dbReference type="SUPFAM" id="SSF63712">
    <property type="entry name" value="Nicotinic receptor ligand binding domain-like"/>
    <property type="match status" value="1"/>
</dbReference>
<dbReference type="PROSITE" id="PS00236">
    <property type="entry name" value="NEUROTR_ION_CHANNEL"/>
    <property type="match status" value="1"/>
</dbReference>
<proteinExistence type="inferred from homology"/>
<accession>A0A1I7YAZ9</accession>
<dbReference type="PRINTS" id="PR00252">
    <property type="entry name" value="NRIONCHANNEL"/>
</dbReference>
<keyword evidence="3" id="KW-0813">Transport</keyword>
<reference evidence="6" key="1">
    <citation type="submission" date="2016-11" db="UniProtKB">
        <authorList>
            <consortium name="WormBaseParasite"/>
        </authorList>
    </citation>
    <scope>IDENTIFICATION</scope>
</reference>
<dbReference type="GO" id="GO:0016020">
    <property type="term" value="C:membrane"/>
    <property type="evidence" value="ECO:0007669"/>
    <property type="project" value="UniProtKB-SubCell"/>
</dbReference>
<comment type="subcellular location">
    <subcellularLocation>
        <location evidence="1">Membrane</location>
        <topology evidence="1">Multi-pass membrane protein</topology>
    </subcellularLocation>
</comment>
<organism evidence="5 6">
    <name type="scientific">Steinernema glaseri</name>
    <dbReference type="NCBI Taxonomy" id="37863"/>
    <lineage>
        <taxon>Eukaryota</taxon>
        <taxon>Metazoa</taxon>
        <taxon>Ecdysozoa</taxon>
        <taxon>Nematoda</taxon>
        <taxon>Chromadorea</taxon>
        <taxon>Rhabditida</taxon>
        <taxon>Tylenchina</taxon>
        <taxon>Panagrolaimomorpha</taxon>
        <taxon>Strongyloidoidea</taxon>
        <taxon>Steinernematidae</taxon>
        <taxon>Steinernema</taxon>
    </lineage>
</organism>
<keyword evidence="3" id="KW-0407">Ion channel</keyword>
<dbReference type="InterPro" id="IPR006201">
    <property type="entry name" value="Neur_channel"/>
</dbReference>
<evidence type="ECO:0000313" key="5">
    <source>
        <dbReference type="Proteomes" id="UP000095287"/>
    </source>
</evidence>
<dbReference type="InterPro" id="IPR006202">
    <property type="entry name" value="Neur_chan_lig-bd"/>
</dbReference>
<evidence type="ECO:0000259" key="4">
    <source>
        <dbReference type="Pfam" id="PF02931"/>
    </source>
</evidence>